<dbReference type="GO" id="GO:0016757">
    <property type="term" value="F:glycosyltransferase activity"/>
    <property type="evidence" value="ECO:0007669"/>
    <property type="project" value="UniProtKB-KW"/>
</dbReference>
<dbReference type="Pfam" id="PF00535">
    <property type="entry name" value="Glycos_transf_2"/>
    <property type="match status" value="1"/>
</dbReference>
<organism evidence="4 5">
    <name type="scientific">Candidatus Onthenecus intestinigallinarum</name>
    <dbReference type="NCBI Taxonomy" id="2840875"/>
    <lineage>
        <taxon>Bacteria</taxon>
        <taxon>Bacillati</taxon>
        <taxon>Bacillota</taxon>
        <taxon>Clostridia</taxon>
        <taxon>Eubacteriales</taxon>
        <taxon>Candidatus Onthenecus</taxon>
    </lineage>
</organism>
<keyword evidence="2" id="KW-0808">Transferase</keyword>
<dbReference type="InterPro" id="IPR029044">
    <property type="entry name" value="Nucleotide-diphossugar_trans"/>
</dbReference>
<dbReference type="Proteomes" id="UP000886887">
    <property type="component" value="Unassembled WGS sequence"/>
</dbReference>
<dbReference type="CDD" id="cd00761">
    <property type="entry name" value="Glyco_tranf_GTA_type"/>
    <property type="match status" value="1"/>
</dbReference>
<gene>
    <name evidence="4" type="ORF">IAB73_08515</name>
</gene>
<evidence type="ECO:0000313" key="5">
    <source>
        <dbReference type="Proteomes" id="UP000886887"/>
    </source>
</evidence>
<dbReference type="InterPro" id="IPR001173">
    <property type="entry name" value="Glyco_trans_2-like"/>
</dbReference>
<evidence type="ECO:0000256" key="1">
    <source>
        <dbReference type="ARBA" id="ARBA00022676"/>
    </source>
</evidence>
<evidence type="ECO:0000313" key="4">
    <source>
        <dbReference type="EMBL" id="HIQ72232.1"/>
    </source>
</evidence>
<reference evidence="4" key="1">
    <citation type="submission" date="2020-10" db="EMBL/GenBank/DDBJ databases">
        <authorList>
            <person name="Gilroy R."/>
        </authorList>
    </citation>
    <scope>NUCLEOTIDE SEQUENCE</scope>
    <source>
        <strain evidence="4">ChiSxjej2B14-6234</strain>
    </source>
</reference>
<sequence length="317" mass="35281">MPQPLISLVVPVYRAEAYLPACVQSIRAQRYGALDVVCVDDGSPDRCPELLDRYAREDARIRVIHQPNAGQAAARNAGVAAARGAYLTFVDSDDQIEPDLVGSLLRAMTQAGADAAICDARTFHGDAPPAPAKRGGVEVMTGAQAMRRMLYQRDYDTAPWGKMYRTELVRAHPFPEGRIFEDLFAVYRMLFDAERVAYVREPLYLYRINPEGTMRQAFRPAVLDAADAADEIVSFAQSRCPEALPAALARRFSAYCQVLRWMRGVGPGDPLYARKVSLWRAIRADRRRMLADAQARPKNRAAAACTLLGMNLFSRLR</sequence>
<protein>
    <submittedName>
        <fullName evidence="4">Glycosyltransferase</fullName>
    </submittedName>
</protein>
<keyword evidence="1" id="KW-0328">Glycosyltransferase</keyword>
<dbReference type="PANTHER" id="PTHR22916">
    <property type="entry name" value="GLYCOSYLTRANSFERASE"/>
    <property type="match status" value="1"/>
</dbReference>
<dbReference type="PANTHER" id="PTHR22916:SF51">
    <property type="entry name" value="GLYCOSYLTRANSFERASE EPSH-RELATED"/>
    <property type="match status" value="1"/>
</dbReference>
<dbReference type="Gene3D" id="3.90.550.10">
    <property type="entry name" value="Spore Coat Polysaccharide Biosynthesis Protein SpsA, Chain A"/>
    <property type="match status" value="1"/>
</dbReference>
<name>A0A9D1CR64_9FIRM</name>
<feature type="domain" description="Glycosyltransferase 2-like" evidence="3">
    <location>
        <begin position="7"/>
        <end position="169"/>
    </location>
</feature>
<comment type="caution">
    <text evidence="4">The sequence shown here is derived from an EMBL/GenBank/DDBJ whole genome shotgun (WGS) entry which is preliminary data.</text>
</comment>
<evidence type="ECO:0000259" key="3">
    <source>
        <dbReference type="Pfam" id="PF00535"/>
    </source>
</evidence>
<dbReference type="EMBL" id="DVFJ01000030">
    <property type="protein sequence ID" value="HIQ72232.1"/>
    <property type="molecule type" value="Genomic_DNA"/>
</dbReference>
<accession>A0A9D1CR64</accession>
<dbReference type="SUPFAM" id="SSF53448">
    <property type="entry name" value="Nucleotide-diphospho-sugar transferases"/>
    <property type="match status" value="1"/>
</dbReference>
<evidence type="ECO:0000256" key="2">
    <source>
        <dbReference type="ARBA" id="ARBA00022679"/>
    </source>
</evidence>
<proteinExistence type="predicted"/>
<dbReference type="AlphaFoldDB" id="A0A9D1CR64"/>
<reference evidence="4" key="2">
    <citation type="journal article" date="2021" name="PeerJ">
        <title>Extensive microbial diversity within the chicken gut microbiome revealed by metagenomics and culture.</title>
        <authorList>
            <person name="Gilroy R."/>
            <person name="Ravi A."/>
            <person name="Getino M."/>
            <person name="Pursley I."/>
            <person name="Horton D.L."/>
            <person name="Alikhan N.F."/>
            <person name="Baker D."/>
            <person name="Gharbi K."/>
            <person name="Hall N."/>
            <person name="Watson M."/>
            <person name="Adriaenssens E.M."/>
            <person name="Foster-Nyarko E."/>
            <person name="Jarju S."/>
            <person name="Secka A."/>
            <person name="Antonio M."/>
            <person name="Oren A."/>
            <person name="Chaudhuri R.R."/>
            <person name="La Ragione R."/>
            <person name="Hildebrand F."/>
            <person name="Pallen M.J."/>
        </authorList>
    </citation>
    <scope>NUCLEOTIDE SEQUENCE</scope>
    <source>
        <strain evidence="4">ChiSxjej2B14-6234</strain>
    </source>
</reference>